<evidence type="ECO:0000256" key="4">
    <source>
        <dbReference type="ARBA" id="ARBA00038303"/>
    </source>
</evidence>
<comment type="subunit">
    <text evidence="5">Homodimer.</text>
</comment>
<dbReference type="HAMAP" id="MF_00658">
    <property type="entry name" value="23SrRNA_methyltr_H"/>
    <property type="match status" value="1"/>
</dbReference>
<proteinExistence type="inferred from homology"/>
<dbReference type="GO" id="GO:0070038">
    <property type="term" value="F:rRNA (pseudouridine-N3-)-methyltransferase activity"/>
    <property type="evidence" value="ECO:0007669"/>
    <property type="project" value="UniProtKB-UniRule"/>
</dbReference>
<protein>
    <recommendedName>
        <fullName evidence="5">Ribosomal RNA large subunit methyltransferase H</fullName>
        <ecNumber evidence="5">2.1.1.177</ecNumber>
    </recommendedName>
    <alternativeName>
        <fullName evidence="5">23S rRNA (pseudouridine1915-N3)-methyltransferase</fullName>
    </alternativeName>
    <alternativeName>
        <fullName evidence="5">23S rRNA m3Psi1915 methyltransferase</fullName>
    </alternativeName>
    <alternativeName>
        <fullName evidence="5">rRNA (pseudouridine-N3-)-methyltransferase RlmH</fullName>
    </alternativeName>
</protein>
<dbReference type="AlphaFoldDB" id="A0A212R0G7"/>
<dbReference type="NCBIfam" id="NF000989">
    <property type="entry name" value="PRK00103.2-3"/>
    <property type="match status" value="1"/>
</dbReference>
<keyword evidence="3 5" id="KW-0949">S-adenosyl-L-methionine</keyword>
<dbReference type="InterPro" id="IPR029026">
    <property type="entry name" value="tRNA_m1G_MTases_N"/>
</dbReference>
<comment type="subcellular location">
    <subcellularLocation>
        <location evidence="5">Cytoplasm</location>
    </subcellularLocation>
</comment>
<keyword evidence="5" id="KW-0698">rRNA processing</keyword>
<dbReference type="NCBIfam" id="NF000991">
    <property type="entry name" value="PRK00103.2-5"/>
    <property type="match status" value="1"/>
</dbReference>
<dbReference type="PIRSF" id="PIRSF004505">
    <property type="entry name" value="MT_bac"/>
    <property type="match status" value="1"/>
</dbReference>
<reference evidence="7" key="1">
    <citation type="submission" date="2017-06" db="EMBL/GenBank/DDBJ databases">
        <authorList>
            <person name="Varghese N."/>
            <person name="Submissions S."/>
        </authorList>
    </citation>
    <scope>NUCLEOTIDE SEQUENCE [LARGE SCALE GENOMIC DNA]</scope>
    <source>
        <strain evidence="7">DSM 137</strain>
    </source>
</reference>
<dbReference type="RefSeq" id="WP_088519720.1">
    <property type="nucleotide sequence ID" value="NZ_FYDG01000002.1"/>
</dbReference>
<keyword evidence="7" id="KW-1185">Reference proteome</keyword>
<evidence type="ECO:0000256" key="2">
    <source>
        <dbReference type="ARBA" id="ARBA00022679"/>
    </source>
</evidence>
<evidence type="ECO:0000313" key="7">
    <source>
        <dbReference type="Proteomes" id="UP000198418"/>
    </source>
</evidence>
<keyword evidence="1 5" id="KW-0489">Methyltransferase</keyword>
<accession>A0A212R0G7</accession>
<keyword evidence="5" id="KW-0963">Cytoplasm</keyword>
<dbReference type="OrthoDB" id="9806643at2"/>
<dbReference type="InterPro" id="IPR029028">
    <property type="entry name" value="Alpha/beta_knot_MTases"/>
</dbReference>
<evidence type="ECO:0000313" key="6">
    <source>
        <dbReference type="EMBL" id="SNB65297.1"/>
    </source>
</evidence>
<feature type="binding site" evidence="5">
    <location>
        <position position="76"/>
    </location>
    <ligand>
        <name>S-adenosyl-L-methionine</name>
        <dbReference type="ChEBI" id="CHEBI:59789"/>
    </ligand>
</feature>
<dbReference type="EMBL" id="FYDG01000002">
    <property type="protein sequence ID" value="SNB65297.1"/>
    <property type="molecule type" value="Genomic_DNA"/>
</dbReference>
<dbReference type="Proteomes" id="UP000198418">
    <property type="component" value="Unassembled WGS sequence"/>
</dbReference>
<dbReference type="GO" id="GO:0005737">
    <property type="term" value="C:cytoplasm"/>
    <property type="evidence" value="ECO:0007669"/>
    <property type="project" value="UniProtKB-SubCell"/>
</dbReference>
<dbReference type="SUPFAM" id="SSF75217">
    <property type="entry name" value="alpha/beta knot"/>
    <property type="match status" value="1"/>
</dbReference>
<name>A0A212R0G7_RHOAC</name>
<comment type="catalytic activity">
    <reaction evidence="5">
        <text>pseudouridine(1915) in 23S rRNA + S-adenosyl-L-methionine = N(3)-methylpseudouridine(1915) in 23S rRNA + S-adenosyl-L-homocysteine + H(+)</text>
        <dbReference type="Rhea" id="RHEA:42752"/>
        <dbReference type="Rhea" id="RHEA-COMP:10221"/>
        <dbReference type="Rhea" id="RHEA-COMP:10222"/>
        <dbReference type="ChEBI" id="CHEBI:15378"/>
        <dbReference type="ChEBI" id="CHEBI:57856"/>
        <dbReference type="ChEBI" id="CHEBI:59789"/>
        <dbReference type="ChEBI" id="CHEBI:65314"/>
        <dbReference type="ChEBI" id="CHEBI:74486"/>
        <dbReference type="EC" id="2.1.1.177"/>
    </reaction>
</comment>
<keyword evidence="2 5" id="KW-0808">Transferase</keyword>
<dbReference type="PANTHER" id="PTHR33603:SF1">
    <property type="entry name" value="RIBOSOMAL RNA LARGE SUBUNIT METHYLTRANSFERASE H"/>
    <property type="match status" value="1"/>
</dbReference>
<dbReference type="InterPro" id="IPR003742">
    <property type="entry name" value="RlmH-like"/>
</dbReference>
<comment type="similarity">
    <text evidence="4 5">Belongs to the RNA methyltransferase RlmH family.</text>
</comment>
<dbReference type="Gene3D" id="3.40.1280.10">
    <property type="match status" value="1"/>
</dbReference>
<evidence type="ECO:0000256" key="5">
    <source>
        <dbReference type="HAMAP-Rule" id="MF_00658"/>
    </source>
</evidence>
<dbReference type="CDD" id="cd18081">
    <property type="entry name" value="RlmH-like"/>
    <property type="match status" value="1"/>
</dbReference>
<evidence type="ECO:0000256" key="1">
    <source>
        <dbReference type="ARBA" id="ARBA00022603"/>
    </source>
</evidence>
<comment type="function">
    <text evidence="5">Specifically methylates the pseudouridine at position 1915 (m3Psi1915) in 23S rRNA.</text>
</comment>
<dbReference type="PANTHER" id="PTHR33603">
    <property type="entry name" value="METHYLTRANSFERASE"/>
    <property type="match status" value="1"/>
</dbReference>
<feature type="binding site" evidence="5">
    <location>
        <begin position="127"/>
        <end position="132"/>
    </location>
    <ligand>
        <name>S-adenosyl-L-methionine</name>
        <dbReference type="ChEBI" id="CHEBI:59789"/>
    </ligand>
</feature>
<sequence length="160" mass="17334">MKLLLAGVGRLKSGPERELVSRYVERCAAGGRKIGLTAFDLREIDESRARRPEDRKAEEAQALRALVPAGARLVCLDERGKTMDSEAFAARIGDWRDAGAPACAVVIGGPDGLDAAFRARADLVLAFGAMTWPHQLVRALAAEQLFRAMTILAGHPYHRA</sequence>
<dbReference type="EC" id="2.1.1.177" evidence="5"/>
<organism evidence="6 7">
    <name type="scientific">Rhodoblastus acidophilus</name>
    <name type="common">Rhodopseudomonas acidophila</name>
    <dbReference type="NCBI Taxonomy" id="1074"/>
    <lineage>
        <taxon>Bacteria</taxon>
        <taxon>Pseudomonadati</taxon>
        <taxon>Pseudomonadota</taxon>
        <taxon>Alphaproteobacteria</taxon>
        <taxon>Hyphomicrobiales</taxon>
        <taxon>Rhodoblastaceae</taxon>
        <taxon>Rhodoblastus</taxon>
    </lineage>
</organism>
<dbReference type="Pfam" id="PF02590">
    <property type="entry name" value="SPOUT_MTase"/>
    <property type="match status" value="1"/>
</dbReference>
<gene>
    <name evidence="5" type="primary">rlmH</name>
    <name evidence="6" type="ORF">SAMN06265338_102187</name>
</gene>
<evidence type="ECO:0000256" key="3">
    <source>
        <dbReference type="ARBA" id="ARBA00022691"/>
    </source>
</evidence>
<feature type="binding site" evidence="5">
    <location>
        <position position="108"/>
    </location>
    <ligand>
        <name>S-adenosyl-L-methionine</name>
        <dbReference type="ChEBI" id="CHEBI:59789"/>
    </ligand>
</feature>